<dbReference type="RefSeq" id="WP_230753078.1">
    <property type="nucleotide sequence ID" value="NZ_JAINWA010000001.1"/>
</dbReference>
<gene>
    <name evidence="1" type="ORF">K7J14_03305</name>
</gene>
<reference evidence="1" key="1">
    <citation type="submission" date="2021-08" db="EMBL/GenBank/DDBJ databases">
        <title>Comparative analyses of Brucepasteria parasyntrophica and Teretinema zuelzerae.</title>
        <authorList>
            <person name="Song Y."/>
            <person name="Brune A."/>
        </authorList>
    </citation>
    <scope>NUCLEOTIDE SEQUENCE</scope>
    <source>
        <strain evidence="1">DSM 1903</strain>
    </source>
</reference>
<proteinExistence type="predicted"/>
<evidence type="ECO:0000313" key="1">
    <source>
        <dbReference type="EMBL" id="MCD1653725.1"/>
    </source>
</evidence>
<evidence type="ECO:0000313" key="2">
    <source>
        <dbReference type="Proteomes" id="UP001198163"/>
    </source>
</evidence>
<dbReference type="EMBL" id="JAINWA010000001">
    <property type="protein sequence ID" value="MCD1653725.1"/>
    <property type="molecule type" value="Genomic_DNA"/>
</dbReference>
<protein>
    <submittedName>
        <fullName evidence="1">Uncharacterized protein</fullName>
    </submittedName>
</protein>
<dbReference type="AlphaFoldDB" id="A0AAE3JJ09"/>
<comment type="caution">
    <text evidence="1">The sequence shown here is derived from an EMBL/GenBank/DDBJ whole genome shotgun (WGS) entry which is preliminary data.</text>
</comment>
<keyword evidence="2" id="KW-1185">Reference proteome</keyword>
<accession>A0AAE3JJ09</accession>
<name>A0AAE3JJ09_9SPIR</name>
<dbReference type="Proteomes" id="UP001198163">
    <property type="component" value="Unassembled WGS sequence"/>
</dbReference>
<organism evidence="1 2">
    <name type="scientific">Teretinema zuelzerae</name>
    <dbReference type="NCBI Taxonomy" id="156"/>
    <lineage>
        <taxon>Bacteria</taxon>
        <taxon>Pseudomonadati</taxon>
        <taxon>Spirochaetota</taxon>
        <taxon>Spirochaetia</taxon>
        <taxon>Spirochaetales</taxon>
        <taxon>Treponemataceae</taxon>
        <taxon>Teretinema</taxon>
    </lineage>
</organism>
<sequence length="208" mass="22907">MASRSTKQELFAALDYILNRSDLRDIDALEAAVTRRKADLESSTGIISLDPGKAAHQMSGAIESSIQKSMDGIRGTFREFAADLLLKEAPELSREEMLSLVDSWIPASAPKAKARLETSGESLVKNGAVNGIPPDIMYDMICQFVSYSTGNMGLRAQQELRDEIGDWVSIYWKKFPSSIQEAVRRFLRGETTGAAFDEQLSRLLGRAG</sequence>